<dbReference type="AlphaFoldDB" id="A0A9N9A1D3"/>
<evidence type="ECO:0000313" key="2">
    <source>
        <dbReference type="Proteomes" id="UP000789508"/>
    </source>
</evidence>
<comment type="caution">
    <text evidence="1">The sequence shown here is derived from an EMBL/GenBank/DDBJ whole genome shotgun (WGS) entry which is preliminary data.</text>
</comment>
<dbReference type="OrthoDB" id="2444511at2759"/>
<organism evidence="1 2">
    <name type="scientific">Ambispora leptoticha</name>
    <dbReference type="NCBI Taxonomy" id="144679"/>
    <lineage>
        <taxon>Eukaryota</taxon>
        <taxon>Fungi</taxon>
        <taxon>Fungi incertae sedis</taxon>
        <taxon>Mucoromycota</taxon>
        <taxon>Glomeromycotina</taxon>
        <taxon>Glomeromycetes</taxon>
        <taxon>Archaeosporales</taxon>
        <taxon>Ambisporaceae</taxon>
        <taxon>Ambispora</taxon>
    </lineage>
</organism>
<dbReference type="Proteomes" id="UP000789508">
    <property type="component" value="Unassembled WGS sequence"/>
</dbReference>
<gene>
    <name evidence="1" type="ORF">ALEPTO_LOCUS4151</name>
</gene>
<dbReference type="EMBL" id="CAJVPS010000900">
    <property type="protein sequence ID" value="CAG8514625.1"/>
    <property type="molecule type" value="Genomic_DNA"/>
</dbReference>
<keyword evidence="2" id="KW-1185">Reference proteome</keyword>
<evidence type="ECO:0000313" key="1">
    <source>
        <dbReference type="EMBL" id="CAG8514625.1"/>
    </source>
</evidence>
<protein>
    <submittedName>
        <fullName evidence="1">5275_t:CDS:1</fullName>
    </submittedName>
</protein>
<name>A0A9N9A1D3_9GLOM</name>
<sequence>MHKDSEALQELYQLCPDLNSQSVWFFPTLKKSAEDHILYEKSEDHVYVYDIITQNRFSSFSAWIKALNGKRFFKDKKSALATIFLNSSYNGMSIDQIIKGDYISYFKSIEIIILSSIKDTLMTMICNDAEFADVTLNESDKVLQLIFSDKVKIIEKELYIKQAPHGYQEPIKCSIFVNDYEVGDDILKKNGITNKILVIRFKNNHEIIANLENKGSYNEAYHRVNCTLLILDGNICLNCKMLHNTLYKIEKWNTDSIQSIKTSHAFREVLAELVQNTQKFEAEEDDMSELLTKIVHNMIKEVKNKEHKDIPNVILKELVHIQSEKPKGTNQHMDWQDKTAEQILASMKRDNKYIGYVDFDNENAELEVFGKQYLCDIQNHIDNYEQTKNENEKDHEHALVTQEFIHMDQFVMVQVKIEDTLKALISLQQPGKTYQIFSPALRHCYIILSQYYAFCLTASNINNYLDIEVAIETARKVQLVVWKSLFNDIRPVYDENQHWV</sequence>
<accession>A0A9N9A1D3</accession>
<proteinExistence type="predicted"/>
<reference evidence="1" key="1">
    <citation type="submission" date="2021-06" db="EMBL/GenBank/DDBJ databases">
        <authorList>
            <person name="Kallberg Y."/>
            <person name="Tangrot J."/>
            <person name="Rosling A."/>
        </authorList>
    </citation>
    <scope>NUCLEOTIDE SEQUENCE</scope>
    <source>
        <strain evidence="1">FL130A</strain>
    </source>
</reference>